<proteinExistence type="predicted"/>
<evidence type="ECO:0000313" key="3">
    <source>
        <dbReference type="RefSeq" id="XP_026290065.2"/>
    </source>
</evidence>
<keyword evidence="1" id="KW-0732">Signal</keyword>
<organism evidence="2 3">
    <name type="scientific">Frankliniella occidentalis</name>
    <name type="common">Western flower thrips</name>
    <name type="synonym">Euthrips occidentalis</name>
    <dbReference type="NCBI Taxonomy" id="133901"/>
    <lineage>
        <taxon>Eukaryota</taxon>
        <taxon>Metazoa</taxon>
        <taxon>Ecdysozoa</taxon>
        <taxon>Arthropoda</taxon>
        <taxon>Hexapoda</taxon>
        <taxon>Insecta</taxon>
        <taxon>Pterygota</taxon>
        <taxon>Neoptera</taxon>
        <taxon>Paraneoptera</taxon>
        <taxon>Thysanoptera</taxon>
        <taxon>Terebrantia</taxon>
        <taxon>Thripoidea</taxon>
        <taxon>Thripidae</taxon>
        <taxon>Frankliniella</taxon>
    </lineage>
</organism>
<dbReference type="RefSeq" id="XP_026290065.2">
    <property type="nucleotide sequence ID" value="XM_026434280.2"/>
</dbReference>
<feature type="chain" id="PRO_5038997244" evidence="1">
    <location>
        <begin position="27"/>
        <end position="319"/>
    </location>
</feature>
<dbReference type="Proteomes" id="UP000504606">
    <property type="component" value="Unplaced"/>
</dbReference>
<gene>
    <name evidence="3" type="primary">LOC113214803</name>
</gene>
<evidence type="ECO:0000313" key="2">
    <source>
        <dbReference type="Proteomes" id="UP000504606"/>
    </source>
</evidence>
<keyword evidence="2" id="KW-1185">Reference proteome</keyword>
<dbReference type="OrthoDB" id="10426318at2759"/>
<dbReference type="GeneID" id="113214803"/>
<dbReference type="KEGG" id="foc:113214803"/>
<protein>
    <submittedName>
        <fullName evidence="3">Uncharacterized protein LOC113214803</fullName>
    </submittedName>
</protein>
<evidence type="ECO:0000256" key="1">
    <source>
        <dbReference type="SAM" id="SignalP"/>
    </source>
</evidence>
<dbReference type="AlphaFoldDB" id="A0A6J1TEC1"/>
<reference evidence="3" key="1">
    <citation type="submission" date="2025-08" db="UniProtKB">
        <authorList>
            <consortium name="RefSeq"/>
        </authorList>
    </citation>
    <scope>IDENTIFICATION</scope>
    <source>
        <tissue evidence="3">Whole organism</tissue>
    </source>
</reference>
<accession>A0A6J1TEC1</accession>
<name>A0A6J1TEC1_FRAOC</name>
<feature type="signal peptide" evidence="1">
    <location>
        <begin position="1"/>
        <end position="26"/>
    </location>
</feature>
<sequence>MTAARYVFSSLVAVVCLAGLFRAAAAGTTPAGATAAAGPATTPAPSTVMKNLKKVLAAVDPNGVADSVSRFVYCASHHYKALESGVAPHAAEWATCNKQPSNLQGNVACFIKNPNSLLNFVLLGQQIGDMVGCLLMTSEKNVLCVKKVQKTDDCASMCPEARSAWSNSTFAIVSPALPPTVRKDDCKLTGKGLTTPGSSILPTALDITFKLMQCMPTHFGDMYQSLMEQVKIINQCTQGHDNWTSWSKCVLEAQDGNVLASYLVKLRLTAVCVLGGDMPAQTLCVRAVPTTAECRACGGMDTTTLEPAIVLGPTAQCAP</sequence>